<reference evidence="1 2" key="1">
    <citation type="submission" date="2024-06" db="EMBL/GenBank/DDBJ databases">
        <title>The Natural Products Discovery Center: Release of the First 8490 Sequenced Strains for Exploring Actinobacteria Biosynthetic Diversity.</title>
        <authorList>
            <person name="Kalkreuter E."/>
            <person name="Kautsar S.A."/>
            <person name="Yang D."/>
            <person name="Bader C.D."/>
            <person name="Teijaro C.N."/>
            <person name="Fluegel L."/>
            <person name="Davis C.M."/>
            <person name="Simpson J.R."/>
            <person name="Lauterbach L."/>
            <person name="Steele A.D."/>
            <person name="Gui C."/>
            <person name="Meng S."/>
            <person name="Li G."/>
            <person name="Viehrig K."/>
            <person name="Ye F."/>
            <person name="Su P."/>
            <person name="Kiefer A.F."/>
            <person name="Nichols A."/>
            <person name="Cepeda A.J."/>
            <person name="Yan W."/>
            <person name="Fan B."/>
            <person name="Jiang Y."/>
            <person name="Adhikari A."/>
            <person name="Zheng C.-J."/>
            <person name="Schuster L."/>
            <person name="Cowan T.M."/>
            <person name="Smanski M.J."/>
            <person name="Chevrette M.G."/>
            <person name="De Carvalho L.P.S."/>
            <person name="Shen B."/>
        </authorList>
    </citation>
    <scope>NUCLEOTIDE SEQUENCE [LARGE SCALE GENOMIC DNA]</scope>
    <source>
        <strain evidence="1 2">NPDC033039</strain>
    </source>
</reference>
<gene>
    <name evidence="1" type="ORF">AB0E61_19125</name>
</gene>
<proteinExistence type="predicted"/>
<comment type="caution">
    <text evidence="1">The sequence shown here is derived from an EMBL/GenBank/DDBJ whole genome shotgun (WGS) entry which is preliminary data.</text>
</comment>
<dbReference type="Proteomes" id="UP001550853">
    <property type="component" value="Unassembled WGS sequence"/>
</dbReference>
<organism evidence="1 2">
    <name type="scientific">Streptomyces catenulae</name>
    <dbReference type="NCBI Taxonomy" id="66875"/>
    <lineage>
        <taxon>Bacteria</taxon>
        <taxon>Bacillati</taxon>
        <taxon>Actinomycetota</taxon>
        <taxon>Actinomycetes</taxon>
        <taxon>Kitasatosporales</taxon>
        <taxon>Streptomycetaceae</taxon>
        <taxon>Streptomyces</taxon>
    </lineage>
</organism>
<dbReference type="RefSeq" id="WP_157848032.1">
    <property type="nucleotide sequence ID" value="NZ_JBEZVI010000015.1"/>
</dbReference>
<protein>
    <submittedName>
        <fullName evidence="1">Uncharacterized protein</fullName>
    </submittedName>
</protein>
<dbReference type="EMBL" id="JBEZVI010000015">
    <property type="protein sequence ID" value="MEU3712191.1"/>
    <property type="molecule type" value="Genomic_DNA"/>
</dbReference>
<name>A0ABV2Z2H2_9ACTN</name>
<sequence length="277" mass="30101">MSGRIRDLEDSVAAACRRLTESGTSTPSEQIPDGPDVVRATIAAVRRRIGAPALYGGAACGPYVRWSMEGRILLLSRSTAGALDLAVWEPYDLAEVERARFALNLRDIDFARLPYTWQLHVRPPWPPPPQLPAAPDWLTLEISLAALLRSSAVYAPQVLPPRGHFGFNIATRSTGSGDRTGRTVGVAQSGPELTILVDDRAGPEPTPHDEMLRRGWDHPLAGWWGHDVLDPDETAHAAELLIKEVRLEARTPADLRLTDPSAEPGRLVMPGLAVTSA</sequence>
<keyword evidence="2" id="KW-1185">Reference proteome</keyword>
<evidence type="ECO:0000313" key="1">
    <source>
        <dbReference type="EMBL" id="MEU3712191.1"/>
    </source>
</evidence>
<evidence type="ECO:0000313" key="2">
    <source>
        <dbReference type="Proteomes" id="UP001550853"/>
    </source>
</evidence>
<accession>A0ABV2Z2H2</accession>